<dbReference type="EMBL" id="JAODUO010000127">
    <property type="protein sequence ID" value="KAK2188617.1"/>
    <property type="molecule type" value="Genomic_DNA"/>
</dbReference>
<dbReference type="PANTHER" id="PTHR33361:SF2">
    <property type="entry name" value="DUF885 DOMAIN-CONTAINING PROTEIN"/>
    <property type="match status" value="1"/>
</dbReference>
<dbReference type="PANTHER" id="PTHR33361">
    <property type="entry name" value="GLR0591 PROTEIN"/>
    <property type="match status" value="1"/>
</dbReference>
<gene>
    <name evidence="1" type="ORF">NP493_127g04047</name>
</gene>
<evidence type="ECO:0000313" key="2">
    <source>
        <dbReference type="Proteomes" id="UP001209878"/>
    </source>
</evidence>
<keyword evidence="2" id="KW-1185">Reference proteome</keyword>
<protein>
    <recommendedName>
        <fullName evidence="3">DUF885 domain-containing protein</fullName>
    </recommendedName>
</protein>
<sequence>MDWRFRDDPYCAWRFGQLRKYNRLQEDSETSFLRRVTFASDLLSKARQIDRRDFTKEDRLNVAILTDQLETYIDGYPFRMFGAYNPYSPWMTPFIKWKAIVLGIKIHSASDANLVFQAYKDIARQIDQQMALMNESIHLGTTNTEESMKGVLSTFDNEIETLRRHPFYTPFVRPFMNIPRNTPNRTRLRLIAEEKCREILLPAFVQMRHFLATVYLQNTRPRVGLSSLPNGTAYYRASLRWHLSLNITPEEVHQLGLSEVTRVLEKIQQLIRPYRKDGDLHAYMAEIRSRRENYYKTYDGMIHSLESIIAKTHTKLPQLLRNVPKLPVIVKPFSKDNILTAGYARPSWDGSKPGIFYVNPSSLTTTPKFQFIPMILHEAEPGHHTQMAHVIESNVAKFRKVITCRVQHAVPFSMPDYTAYCEGWGLYAESLGEEINAYTEPNDLLGRYTAEIFRASRLVVDTGIHAFGWSRERAVDYMTNHTTLDRETIEREVSRYIIVPGQACAYKIGEMKIRELRTKAENILGPRFDKRDFHEAILKTGEVPLYLLDSTINDWIMDKMASPVVSGASRAMSLIPCVVITVWLVVSGV</sequence>
<accession>A0AAD9P5P2</accession>
<proteinExistence type="predicted"/>
<dbReference type="AlphaFoldDB" id="A0AAD9P5P2"/>
<organism evidence="1 2">
    <name type="scientific">Ridgeia piscesae</name>
    <name type="common">Tubeworm</name>
    <dbReference type="NCBI Taxonomy" id="27915"/>
    <lineage>
        <taxon>Eukaryota</taxon>
        <taxon>Metazoa</taxon>
        <taxon>Spiralia</taxon>
        <taxon>Lophotrochozoa</taxon>
        <taxon>Annelida</taxon>
        <taxon>Polychaeta</taxon>
        <taxon>Sedentaria</taxon>
        <taxon>Canalipalpata</taxon>
        <taxon>Sabellida</taxon>
        <taxon>Siboglinidae</taxon>
        <taxon>Ridgeia</taxon>
    </lineage>
</organism>
<evidence type="ECO:0008006" key="3">
    <source>
        <dbReference type="Google" id="ProtNLM"/>
    </source>
</evidence>
<dbReference type="InterPro" id="IPR010281">
    <property type="entry name" value="DUF885"/>
</dbReference>
<reference evidence="1" key="1">
    <citation type="journal article" date="2023" name="Mol. Biol. Evol.">
        <title>Third-Generation Sequencing Reveals the Adaptive Role of the Epigenome in Three Deep-Sea Polychaetes.</title>
        <authorList>
            <person name="Perez M."/>
            <person name="Aroh O."/>
            <person name="Sun Y."/>
            <person name="Lan Y."/>
            <person name="Juniper S.K."/>
            <person name="Young C.R."/>
            <person name="Angers B."/>
            <person name="Qian P.Y."/>
        </authorList>
    </citation>
    <scope>NUCLEOTIDE SEQUENCE</scope>
    <source>
        <strain evidence="1">R07B-5</strain>
    </source>
</reference>
<comment type="caution">
    <text evidence="1">The sequence shown here is derived from an EMBL/GenBank/DDBJ whole genome shotgun (WGS) entry which is preliminary data.</text>
</comment>
<dbReference type="Proteomes" id="UP001209878">
    <property type="component" value="Unassembled WGS sequence"/>
</dbReference>
<evidence type="ECO:0000313" key="1">
    <source>
        <dbReference type="EMBL" id="KAK2188617.1"/>
    </source>
</evidence>
<dbReference type="Pfam" id="PF05960">
    <property type="entry name" value="DUF885"/>
    <property type="match status" value="1"/>
</dbReference>
<name>A0AAD9P5P2_RIDPI</name>